<evidence type="ECO:0000256" key="1">
    <source>
        <dbReference type="SAM" id="SignalP"/>
    </source>
</evidence>
<keyword evidence="1" id="KW-0732">Signal</keyword>
<evidence type="ECO:0000313" key="2">
    <source>
        <dbReference type="EMBL" id="CAI9087383.1"/>
    </source>
</evidence>
<protein>
    <submittedName>
        <fullName evidence="2">OLC1v1021440C1</fullName>
    </submittedName>
</protein>
<keyword evidence="3" id="KW-1185">Reference proteome</keyword>
<dbReference type="AlphaFoldDB" id="A0AAV1BX51"/>
<name>A0AAV1BX51_OLDCO</name>
<evidence type="ECO:0000313" key="3">
    <source>
        <dbReference type="Proteomes" id="UP001161247"/>
    </source>
</evidence>
<feature type="signal peptide" evidence="1">
    <location>
        <begin position="1"/>
        <end position="24"/>
    </location>
</feature>
<gene>
    <name evidence="2" type="ORF">OLC1_LOCUS229</name>
</gene>
<feature type="chain" id="PRO_5043527533" evidence="1">
    <location>
        <begin position="25"/>
        <end position="125"/>
    </location>
</feature>
<organism evidence="2 3">
    <name type="scientific">Oldenlandia corymbosa var. corymbosa</name>
    <dbReference type="NCBI Taxonomy" id="529605"/>
    <lineage>
        <taxon>Eukaryota</taxon>
        <taxon>Viridiplantae</taxon>
        <taxon>Streptophyta</taxon>
        <taxon>Embryophyta</taxon>
        <taxon>Tracheophyta</taxon>
        <taxon>Spermatophyta</taxon>
        <taxon>Magnoliopsida</taxon>
        <taxon>eudicotyledons</taxon>
        <taxon>Gunneridae</taxon>
        <taxon>Pentapetalae</taxon>
        <taxon>asterids</taxon>
        <taxon>lamiids</taxon>
        <taxon>Gentianales</taxon>
        <taxon>Rubiaceae</taxon>
        <taxon>Rubioideae</taxon>
        <taxon>Spermacoceae</taxon>
        <taxon>Hedyotis-Oldenlandia complex</taxon>
        <taxon>Oldenlandia</taxon>
    </lineage>
</organism>
<dbReference type="Proteomes" id="UP001161247">
    <property type="component" value="Chromosome 1"/>
</dbReference>
<accession>A0AAV1BX51</accession>
<reference evidence="2" key="1">
    <citation type="submission" date="2023-03" db="EMBL/GenBank/DDBJ databases">
        <authorList>
            <person name="Julca I."/>
        </authorList>
    </citation>
    <scope>NUCLEOTIDE SEQUENCE</scope>
</reference>
<sequence>MTNNVALHPLLLTLTALLIGNLAAKEEDNSSVKSKKYYEPYEVVNQFCKNVLERNQLKKLTKSYTASSQLPPRSTTTSQCTALKSALKNCVSVYEDGIQKLKMIPNGGRSGVRYTLGERRCFAGH</sequence>
<dbReference type="EMBL" id="OX459118">
    <property type="protein sequence ID" value="CAI9087383.1"/>
    <property type="molecule type" value="Genomic_DNA"/>
</dbReference>
<proteinExistence type="predicted"/>